<evidence type="ECO:0000313" key="3">
    <source>
        <dbReference type="WBParaSite" id="PSU_v2.g11189.t1"/>
    </source>
</evidence>
<proteinExistence type="predicted"/>
<dbReference type="WBParaSite" id="PSU_v2.g11189.t1">
    <property type="protein sequence ID" value="PSU_v2.g11189.t1"/>
    <property type="gene ID" value="PSU_v2.g11189"/>
</dbReference>
<protein>
    <recommendedName>
        <fullName evidence="1">Domain of unknown function DB domain-containing protein</fullName>
    </recommendedName>
</protein>
<dbReference type="Pfam" id="PF01682">
    <property type="entry name" value="DB"/>
    <property type="match status" value="1"/>
</dbReference>
<organism evidence="2 3">
    <name type="scientific">Panagrolaimus superbus</name>
    <dbReference type="NCBI Taxonomy" id="310955"/>
    <lineage>
        <taxon>Eukaryota</taxon>
        <taxon>Metazoa</taxon>
        <taxon>Ecdysozoa</taxon>
        <taxon>Nematoda</taxon>
        <taxon>Chromadorea</taxon>
        <taxon>Rhabditida</taxon>
        <taxon>Tylenchina</taxon>
        <taxon>Panagrolaimomorpha</taxon>
        <taxon>Panagrolaimoidea</taxon>
        <taxon>Panagrolaimidae</taxon>
        <taxon>Panagrolaimus</taxon>
    </lineage>
</organism>
<evidence type="ECO:0000259" key="1">
    <source>
        <dbReference type="Pfam" id="PF01682"/>
    </source>
</evidence>
<dbReference type="AlphaFoldDB" id="A0A914XVC9"/>
<dbReference type="Proteomes" id="UP000887577">
    <property type="component" value="Unplaced"/>
</dbReference>
<name>A0A914XVC9_9BILA</name>
<reference evidence="3" key="1">
    <citation type="submission" date="2022-11" db="UniProtKB">
        <authorList>
            <consortium name="WormBaseParasite"/>
        </authorList>
    </citation>
    <scope>IDENTIFICATION</scope>
</reference>
<keyword evidence="2" id="KW-1185">Reference proteome</keyword>
<accession>A0A914XVC9</accession>
<evidence type="ECO:0000313" key="2">
    <source>
        <dbReference type="Proteomes" id="UP000887577"/>
    </source>
</evidence>
<feature type="domain" description="Domain of unknown function DB" evidence="1">
    <location>
        <begin position="26"/>
        <end position="124"/>
    </location>
</feature>
<sequence length="129" mass="14956">MKTKEYYTDEDFLDALNYATNKFQACCSTLVDEECQKYVCKYGLDTDYMQSAFITKCKMDNGSNFKEFIRCSNQNMDNYNCCRSLGIGHDCCHVYMAMPIDENVYNSDKFISQCLDVLKAISYCPVLNF</sequence>
<dbReference type="InterPro" id="IPR002602">
    <property type="entry name" value="DB"/>
</dbReference>